<reference evidence="6" key="1">
    <citation type="submission" date="2020-04" db="EMBL/GenBank/DDBJ databases">
        <authorList>
            <person name="Alioto T."/>
            <person name="Alioto T."/>
            <person name="Gomez Garrido J."/>
        </authorList>
    </citation>
    <scope>NUCLEOTIDE SEQUENCE</scope>
    <source>
        <strain evidence="6">A484AB</strain>
    </source>
</reference>
<evidence type="ECO:0000256" key="3">
    <source>
        <dbReference type="ARBA" id="ARBA00022989"/>
    </source>
</evidence>
<keyword evidence="2" id="KW-0812">Transmembrane</keyword>
<sequence length="971" mass="112561">MVRIKAFVKLTIIFCFLTTFEQYESLNTSKLNEVKRQDVHNTSSVQERQWFNPKNDLTKNSEFMNVSNEINESFTGSSSRVAEYAINDFERKKERGYSTEDKDDRRIRRDFKTWTNATSVPGNCQIPELSCQDCCEYKSSNHCHHNASICFCDSHCTFYNDCCADYRIYCGNKQHISFGVSQQDLSCIKPNYVVLYSNIYPIWVVSKCPRGQKSEEIIRNCEIADDVQLNITTLQNLVPVIDKNNLIYRNEFCAKCNGIERFEYFTKSIECDIVPPVFITSVTEMAEFASRYCRISILQMGNQTLRRCYRYQAQADPSQQTMREKCVSKLFLCQFTRDLEDYPKTYNQCLSSLQLDNNDEQTISEVGISGQGGRVQPATTNFLVTFDVSERTPIRHVQKTYCSSKAGEFYDPYLEICRLGKTIPLVKQNLERYDVVVWLDVGDSVHNDGPQITKEIISCLAQLFSFELLSQVNKVREIGIKNRFTKVVRFDLQLTNEQTLRLGKANYTKADDAVLRLRNGTKNITTIFPLQRLLFFSGKFYLTVYGETFTVIKTTSRQLACIRKQTYSQGTYTSVKNGKYYYINSTNKMFPKSQVFSEEDTNKSISVCEHIVPSTCVGRRINLTSKEYMKFDNLSIFFHRTKTIYDFGEYDIEDGNIFMCIRENPATLILLQLSDSLFIKTYLTMICLVLSIVCLFLVIQTYLIFPELRNLPGKNLLSLSISLFLVQLLWLIPDGWFTSILCHVVAVTRHYLFLVSFVAMAAIAWDTHSAFTGEEFQRRRNEIKKGGNKKFYKYSAIVWGLPAVLVALCVVFDQIGIYAVYVNDHFCWFDNIQPQKYLFVLPVGLVLPFNVIFFALTVFRIQLLRSDTRLIRSDQSHRTMLWIFLKLSTLMGFCWLFGFIHLLVKTSTPVFSYLFVIFASLQGAYIALAFVMKKKIWTLYKNRFKRNPKKPDFDYTSDFLVNLRSSKETAL</sequence>
<dbReference type="InterPro" id="IPR017981">
    <property type="entry name" value="GPCR_2-like_7TM"/>
</dbReference>
<dbReference type="Gene3D" id="1.20.1070.10">
    <property type="entry name" value="Rhodopsin 7-helix transmembrane proteins"/>
    <property type="match status" value="1"/>
</dbReference>
<organism evidence="6 7">
    <name type="scientific">Paramuricea clavata</name>
    <name type="common">Red gorgonian</name>
    <name type="synonym">Violescent sea-whip</name>
    <dbReference type="NCBI Taxonomy" id="317549"/>
    <lineage>
        <taxon>Eukaryota</taxon>
        <taxon>Metazoa</taxon>
        <taxon>Cnidaria</taxon>
        <taxon>Anthozoa</taxon>
        <taxon>Octocorallia</taxon>
        <taxon>Malacalcyonacea</taxon>
        <taxon>Plexauridae</taxon>
        <taxon>Paramuricea</taxon>
    </lineage>
</organism>
<keyword evidence="7" id="KW-1185">Reference proteome</keyword>
<dbReference type="InterPro" id="IPR000832">
    <property type="entry name" value="GPCR_2_secretin-like"/>
</dbReference>
<dbReference type="PROSITE" id="PS00524">
    <property type="entry name" value="SMB_1"/>
    <property type="match status" value="1"/>
</dbReference>
<evidence type="ECO:0000313" key="6">
    <source>
        <dbReference type="EMBL" id="CAB4007894.1"/>
    </source>
</evidence>
<keyword evidence="5" id="KW-1015">Disulfide bond</keyword>
<comment type="subcellular location">
    <subcellularLocation>
        <location evidence="1">Membrane</location>
        <topology evidence="1">Multi-pass membrane protein</topology>
    </subcellularLocation>
</comment>
<keyword evidence="3" id="KW-1133">Transmembrane helix</keyword>
<dbReference type="PROSITE" id="PS50261">
    <property type="entry name" value="G_PROTEIN_RECEP_F2_4"/>
    <property type="match status" value="1"/>
</dbReference>
<evidence type="ECO:0000256" key="2">
    <source>
        <dbReference type="ARBA" id="ARBA00022692"/>
    </source>
</evidence>
<evidence type="ECO:0000256" key="5">
    <source>
        <dbReference type="ARBA" id="ARBA00023157"/>
    </source>
</evidence>
<keyword evidence="6" id="KW-0675">Receptor</keyword>
<proteinExistence type="predicted"/>
<dbReference type="OrthoDB" id="5959886at2759"/>
<evidence type="ECO:0000256" key="1">
    <source>
        <dbReference type="ARBA" id="ARBA00004141"/>
    </source>
</evidence>
<dbReference type="CDD" id="cd15039">
    <property type="entry name" value="7tmB3_Methuselah-like"/>
    <property type="match status" value="1"/>
</dbReference>
<dbReference type="Pfam" id="PF00002">
    <property type="entry name" value="7tm_2"/>
    <property type="match status" value="1"/>
</dbReference>
<dbReference type="GO" id="GO:0004930">
    <property type="term" value="F:G protein-coupled receptor activity"/>
    <property type="evidence" value="ECO:0007669"/>
    <property type="project" value="InterPro"/>
</dbReference>
<evidence type="ECO:0000313" key="7">
    <source>
        <dbReference type="Proteomes" id="UP001152795"/>
    </source>
</evidence>
<dbReference type="InterPro" id="IPR001212">
    <property type="entry name" value="Somatomedin_B_dom"/>
</dbReference>
<comment type="caution">
    <text evidence="6">The sequence shown here is derived from an EMBL/GenBank/DDBJ whole genome shotgun (WGS) entry which is preliminary data.</text>
</comment>
<dbReference type="GO" id="GO:0016020">
    <property type="term" value="C:membrane"/>
    <property type="evidence" value="ECO:0007669"/>
    <property type="project" value="UniProtKB-SubCell"/>
</dbReference>
<dbReference type="Proteomes" id="UP001152795">
    <property type="component" value="Unassembled WGS sequence"/>
</dbReference>
<gene>
    <name evidence="6" type="ORF">PACLA_8A017289</name>
</gene>
<dbReference type="PANTHER" id="PTHR45902:SF1">
    <property type="entry name" value="LATROPHILIN RECEPTOR-LIKE PROTEIN A"/>
    <property type="match status" value="1"/>
</dbReference>
<dbReference type="PROSITE" id="PS50958">
    <property type="entry name" value="SMB_2"/>
    <property type="match status" value="1"/>
</dbReference>
<dbReference type="GO" id="GO:0007166">
    <property type="term" value="P:cell surface receptor signaling pathway"/>
    <property type="evidence" value="ECO:0007669"/>
    <property type="project" value="InterPro"/>
</dbReference>
<accession>A0A6S7HQY0</accession>
<dbReference type="AlphaFoldDB" id="A0A6S7HQY0"/>
<dbReference type="SUPFAM" id="SSF81321">
    <property type="entry name" value="Family A G protein-coupled receptor-like"/>
    <property type="match status" value="1"/>
</dbReference>
<dbReference type="PROSITE" id="PS50262">
    <property type="entry name" value="G_PROTEIN_RECEP_F1_2"/>
    <property type="match status" value="1"/>
</dbReference>
<dbReference type="InterPro" id="IPR017452">
    <property type="entry name" value="GPCR_Rhodpsn_7TM"/>
</dbReference>
<evidence type="ECO:0000256" key="4">
    <source>
        <dbReference type="ARBA" id="ARBA00023136"/>
    </source>
</evidence>
<dbReference type="PANTHER" id="PTHR45902">
    <property type="entry name" value="LATROPHILIN RECEPTOR-LIKE PROTEIN A"/>
    <property type="match status" value="1"/>
</dbReference>
<protein>
    <submittedName>
        <fullName evidence="6">Cadherin EGF LAG seven-pass G-type receptor 1</fullName>
    </submittedName>
</protein>
<keyword evidence="4" id="KW-0472">Membrane</keyword>
<dbReference type="InterPro" id="IPR053231">
    <property type="entry name" value="GPCR_LN-TM7"/>
</dbReference>
<name>A0A6S7HQY0_PARCT</name>
<dbReference type="EMBL" id="CACRXK020005949">
    <property type="protein sequence ID" value="CAB4007894.1"/>
    <property type="molecule type" value="Genomic_DNA"/>
</dbReference>